<dbReference type="PANTHER" id="PTHR11145:SF8">
    <property type="entry name" value="RE57120P"/>
    <property type="match status" value="1"/>
</dbReference>
<reference evidence="3" key="1">
    <citation type="submission" date="2020-06" db="EMBL/GenBank/DDBJ databases">
        <title>WGS assembly of Ceratodon purpureus strain R40.</title>
        <authorList>
            <person name="Carey S.B."/>
            <person name="Jenkins J."/>
            <person name="Shu S."/>
            <person name="Lovell J.T."/>
            <person name="Sreedasyam A."/>
            <person name="Maumus F."/>
            <person name="Tiley G.P."/>
            <person name="Fernandez-Pozo N."/>
            <person name="Barry K."/>
            <person name="Chen C."/>
            <person name="Wang M."/>
            <person name="Lipzen A."/>
            <person name="Daum C."/>
            <person name="Saski C.A."/>
            <person name="Payton A.C."/>
            <person name="Mcbreen J.C."/>
            <person name="Conrad R.E."/>
            <person name="Kollar L.M."/>
            <person name="Olsson S."/>
            <person name="Huttunen S."/>
            <person name="Landis J.B."/>
            <person name="Wickett N.J."/>
            <person name="Johnson M.G."/>
            <person name="Rensing S.A."/>
            <person name="Grimwood J."/>
            <person name="Schmutz J."/>
            <person name="Mcdaniel S.F."/>
        </authorList>
    </citation>
    <scope>NUCLEOTIDE SEQUENCE</scope>
    <source>
        <strain evidence="3">R40</strain>
    </source>
</reference>
<dbReference type="InterPro" id="IPR011333">
    <property type="entry name" value="SKP1/BTB/POZ_sf"/>
</dbReference>
<dbReference type="Proteomes" id="UP000822688">
    <property type="component" value="Chromosome 10"/>
</dbReference>
<accession>A0A8T0GMG5</accession>
<dbReference type="Gene3D" id="3.30.710.10">
    <property type="entry name" value="Potassium Channel Kv1.1, Chain A"/>
    <property type="match status" value="1"/>
</dbReference>
<dbReference type="EMBL" id="CM026431">
    <property type="protein sequence ID" value="KAG0559767.1"/>
    <property type="molecule type" value="Genomic_DNA"/>
</dbReference>
<proteinExistence type="predicted"/>
<dbReference type="SMART" id="SM00225">
    <property type="entry name" value="BTB"/>
    <property type="match status" value="1"/>
</dbReference>
<dbReference type="PANTHER" id="PTHR11145">
    <property type="entry name" value="BTB/POZ DOMAIN-CONTAINING ADAPTER FOR CUL3-MEDIATED RHOA DEGRADATION PROTEIN FAMILY MEMBER"/>
    <property type="match status" value="1"/>
</dbReference>
<sequence>MKLDELEDSTADSCVIYPFKRKAEGYWPQVKEEINGRIVVNVGGTPFETSRQTLCLDSNSMLNAMISRHHAKSTVIWIDRDAERFRHVLNYLRNGTVWLDTVPSLRGLQEEAEYFGLEGLKSLCEDLIQGLEAKEEENSKKRYIQFCDAIRDAFENCDFPAVNTCKDQMLGAPTSRYMRRIEPVFQTDLDF</sequence>
<evidence type="ECO:0000313" key="4">
    <source>
        <dbReference type="Proteomes" id="UP000822688"/>
    </source>
</evidence>
<protein>
    <recommendedName>
        <fullName evidence="2">BTB domain-containing protein</fullName>
    </recommendedName>
</protein>
<name>A0A8T0GMG5_CERPU</name>
<dbReference type="InterPro" id="IPR000210">
    <property type="entry name" value="BTB/POZ_dom"/>
</dbReference>
<comment type="pathway">
    <text evidence="1">Protein modification; protein ubiquitination.</text>
</comment>
<dbReference type="GO" id="GO:0051260">
    <property type="term" value="P:protein homooligomerization"/>
    <property type="evidence" value="ECO:0007669"/>
    <property type="project" value="InterPro"/>
</dbReference>
<evidence type="ECO:0000313" key="3">
    <source>
        <dbReference type="EMBL" id="KAG0559767.1"/>
    </source>
</evidence>
<organism evidence="3 4">
    <name type="scientific">Ceratodon purpureus</name>
    <name type="common">Fire moss</name>
    <name type="synonym">Dicranum purpureum</name>
    <dbReference type="NCBI Taxonomy" id="3225"/>
    <lineage>
        <taxon>Eukaryota</taxon>
        <taxon>Viridiplantae</taxon>
        <taxon>Streptophyta</taxon>
        <taxon>Embryophyta</taxon>
        <taxon>Bryophyta</taxon>
        <taxon>Bryophytina</taxon>
        <taxon>Bryopsida</taxon>
        <taxon>Dicranidae</taxon>
        <taxon>Pseudoditrichales</taxon>
        <taxon>Ditrichaceae</taxon>
        <taxon>Ceratodon</taxon>
    </lineage>
</organism>
<comment type="caution">
    <text evidence="3">The sequence shown here is derived from an EMBL/GenBank/DDBJ whole genome shotgun (WGS) entry which is preliminary data.</text>
</comment>
<dbReference type="InterPro" id="IPR045068">
    <property type="entry name" value="BACURD1-3"/>
</dbReference>
<evidence type="ECO:0000259" key="2">
    <source>
        <dbReference type="PROSITE" id="PS50097"/>
    </source>
</evidence>
<dbReference type="PROSITE" id="PS50097">
    <property type="entry name" value="BTB"/>
    <property type="match status" value="1"/>
</dbReference>
<gene>
    <name evidence="3" type="ORF">KC19_10G127900</name>
</gene>
<dbReference type="SUPFAM" id="SSF54695">
    <property type="entry name" value="POZ domain"/>
    <property type="match status" value="1"/>
</dbReference>
<feature type="domain" description="BTB" evidence="2">
    <location>
        <begin position="36"/>
        <end position="101"/>
    </location>
</feature>
<dbReference type="InterPro" id="IPR003131">
    <property type="entry name" value="T1-type_BTB"/>
</dbReference>
<dbReference type="OrthoDB" id="2414723at2759"/>
<keyword evidence="4" id="KW-1185">Reference proteome</keyword>
<dbReference type="Pfam" id="PF02214">
    <property type="entry name" value="BTB_2"/>
    <property type="match status" value="1"/>
</dbReference>
<dbReference type="AlphaFoldDB" id="A0A8T0GMG5"/>
<evidence type="ECO:0000256" key="1">
    <source>
        <dbReference type="ARBA" id="ARBA00004906"/>
    </source>
</evidence>